<dbReference type="GO" id="GO:0019740">
    <property type="term" value="P:nitrogen utilization"/>
    <property type="evidence" value="ECO:0007669"/>
    <property type="project" value="TreeGrafter"/>
</dbReference>
<dbReference type="SUPFAM" id="SSF55931">
    <property type="entry name" value="Glutamine synthetase/guanido kinase"/>
    <property type="match status" value="1"/>
</dbReference>
<dbReference type="GO" id="GO:0005737">
    <property type="term" value="C:cytoplasm"/>
    <property type="evidence" value="ECO:0007669"/>
    <property type="project" value="TreeGrafter"/>
</dbReference>
<sequence>DNIQIAKYYLKNLALNNDLILTFMPKPIYNEAGNGLHFHQYLEKDGVSIFGDKKNILSDIGLNYIGGIIKHGRSIAAITNPSTNSYRRLNSGFEAPVNLQYSEGCRETAIRIPAYIKDIKSIDIEFRPPDATSNPYLAITSMLLAGIDGIKNKIDPGTPAVYGRSYKRVKRIPLNLDEALSELQRDNKYLTDTGVVDGEFIKKWIEIKRIESATVSFHPHPFEFEIYF</sequence>
<dbReference type="InterPro" id="IPR014746">
    <property type="entry name" value="Gln_synth/guanido_kin_cat_dom"/>
</dbReference>
<dbReference type="AlphaFoldDB" id="A0A660S6T9"/>
<accession>A0A660S6T9</accession>
<protein>
    <recommendedName>
        <fullName evidence="4">GS catalytic domain-containing protein</fullName>
    </recommendedName>
</protein>
<organism evidence="5 6">
    <name type="scientific">candidate division TA06 bacterium</name>
    <dbReference type="NCBI Taxonomy" id="2250710"/>
    <lineage>
        <taxon>Bacteria</taxon>
        <taxon>Bacteria division TA06</taxon>
    </lineage>
</organism>
<evidence type="ECO:0000256" key="2">
    <source>
        <dbReference type="PROSITE-ProRule" id="PRU01331"/>
    </source>
</evidence>
<evidence type="ECO:0000256" key="3">
    <source>
        <dbReference type="RuleBase" id="RU000384"/>
    </source>
</evidence>
<evidence type="ECO:0000259" key="4">
    <source>
        <dbReference type="PROSITE" id="PS51987"/>
    </source>
</evidence>
<dbReference type="PANTHER" id="PTHR43407">
    <property type="entry name" value="GLUTAMINE SYNTHETASE"/>
    <property type="match status" value="1"/>
</dbReference>
<name>A0A660S6T9_UNCT6</name>
<evidence type="ECO:0000256" key="1">
    <source>
        <dbReference type="ARBA" id="ARBA00009897"/>
    </source>
</evidence>
<comment type="similarity">
    <text evidence="1 2 3">Belongs to the glutamine synthetase family.</text>
</comment>
<dbReference type="PROSITE" id="PS51987">
    <property type="entry name" value="GS_CATALYTIC"/>
    <property type="match status" value="1"/>
</dbReference>
<reference evidence="5 6" key="1">
    <citation type="submission" date="2018-06" db="EMBL/GenBank/DDBJ databases">
        <title>Extensive metabolic versatility and redundancy in microbially diverse, dynamic hydrothermal sediments.</title>
        <authorList>
            <person name="Dombrowski N."/>
            <person name="Teske A."/>
            <person name="Baker B.J."/>
        </authorList>
    </citation>
    <scope>NUCLEOTIDE SEQUENCE [LARGE SCALE GENOMIC DNA]</scope>
    <source>
        <strain evidence="5">B35_G9</strain>
    </source>
</reference>
<feature type="domain" description="GS catalytic" evidence="4">
    <location>
        <begin position="1"/>
        <end position="228"/>
    </location>
</feature>
<gene>
    <name evidence="5" type="ORF">DRP44_08100</name>
</gene>
<feature type="non-terminal residue" evidence="5">
    <location>
        <position position="1"/>
    </location>
</feature>
<dbReference type="Pfam" id="PF00120">
    <property type="entry name" value="Gln-synt_C"/>
    <property type="match status" value="1"/>
</dbReference>
<proteinExistence type="inferred from homology"/>
<dbReference type="GO" id="GO:0006542">
    <property type="term" value="P:glutamine biosynthetic process"/>
    <property type="evidence" value="ECO:0007669"/>
    <property type="project" value="TreeGrafter"/>
</dbReference>
<dbReference type="SMART" id="SM01230">
    <property type="entry name" value="Gln-synt_C"/>
    <property type="match status" value="1"/>
</dbReference>
<dbReference type="PANTHER" id="PTHR43407:SF1">
    <property type="entry name" value="LENGSIN"/>
    <property type="match status" value="1"/>
</dbReference>
<dbReference type="Gene3D" id="3.30.590.10">
    <property type="entry name" value="Glutamine synthetase/guanido kinase, catalytic domain"/>
    <property type="match status" value="1"/>
</dbReference>
<evidence type="ECO:0000313" key="6">
    <source>
        <dbReference type="Proteomes" id="UP000282321"/>
    </source>
</evidence>
<comment type="caution">
    <text evidence="5">The sequence shown here is derived from an EMBL/GenBank/DDBJ whole genome shotgun (WGS) entry which is preliminary data.</text>
</comment>
<dbReference type="Proteomes" id="UP000282321">
    <property type="component" value="Unassembled WGS sequence"/>
</dbReference>
<dbReference type="GO" id="GO:0016020">
    <property type="term" value="C:membrane"/>
    <property type="evidence" value="ECO:0007669"/>
    <property type="project" value="TreeGrafter"/>
</dbReference>
<dbReference type="GO" id="GO:0004356">
    <property type="term" value="F:glutamine synthetase activity"/>
    <property type="evidence" value="ECO:0007669"/>
    <property type="project" value="InterPro"/>
</dbReference>
<dbReference type="EMBL" id="QNBC01000150">
    <property type="protein sequence ID" value="RKX64570.1"/>
    <property type="molecule type" value="Genomic_DNA"/>
</dbReference>
<evidence type="ECO:0000313" key="5">
    <source>
        <dbReference type="EMBL" id="RKX64570.1"/>
    </source>
</evidence>
<dbReference type="InterPro" id="IPR008146">
    <property type="entry name" value="Gln_synth_cat_dom"/>
</dbReference>